<dbReference type="AlphaFoldDB" id="A0A923LIX3"/>
<dbReference type="InterPro" id="IPR027417">
    <property type="entry name" value="P-loop_NTPase"/>
</dbReference>
<dbReference type="Gene3D" id="3.40.50.300">
    <property type="entry name" value="P-loop containing nucleotide triphosphate hydrolases"/>
    <property type="match status" value="1"/>
</dbReference>
<proteinExistence type="inferred from homology"/>
<dbReference type="SUPFAM" id="SSF52540">
    <property type="entry name" value="P-loop containing nucleoside triphosphate hydrolases"/>
    <property type="match status" value="1"/>
</dbReference>
<gene>
    <name evidence="9" type="ORF">H8S37_11435</name>
</gene>
<protein>
    <submittedName>
        <fullName evidence="9">ABC transporter ATP-binding protein</fullName>
    </submittedName>
</protein>
<evidence type="ECO:0000256" key="2">
    <source>
        <dbReference type="ARBA" id="ARBA00022448"/>
    </source>
</evidence>
<dbReference type="Proteomes" id="UP000652477">
    <property type="component" value="Unassembled WGS sequence"/>
</dbReference>
<dbReference type="CDD" id="cd03225">
    <property type="entry name" value="ABC_cobalt_CbiO_domain1"/>
    <property type="match status" value="1"/>
</dbReference>
<dbReference type="InterPro" id="IPR003593">
    <property type="entry name" value="AAA+_ATPase"/>
</dbReference>
<dbReference type="PROSITE" id="PS50893">
    <property type="entry name" value="ABC_TRANSPORTER_2"/>
    <property type="match status" value="1"/>
</dbReference>
<comment type="caution">
    <text evidence="9">The sequence shown here is derived from an EMBL/GenBank/DDBJ whole genome shotgun (WGS) entry which is preliminary data.</text>
</comment>
<evidence type="ECO:0000256" key="1">
    <source>
        <dbReference type="ARBA" id="ARBA00005417"/>
    </source>
</evidence>
<evidence type="ECO:0000256" key="3">
    <source>
        <dbReference type="ARBA" id="ARBA00022475"/>
    </source>
</evidence>
<reference evidence="9" key="1">
    <citation type="submission" date="2020-08" db="EMBL/GenBank/DDBJ databases">
        <title>Genome public.</title>
        <authorList>
            <person name="Liu C."/>
            <person name="Sun Q."/>
        </authorList>
    </citation>
    <scope>NUCLEOTIDE SEQUENCE</scope>
    <source>
        <strain evidence="9">NSJ-55</strain>
    </source>
</reference>
<keyword evidence="4" id="KW-0547">Nucleotide-binding</keyword>
<evidence type="ECO:0000259" key="8">
    <source>
        <dbReference type="PROSITE" id="PS50893"/>
    </source>
</evidence>
<dbReference type="InterPro" id="IPR015856">
    <property type="entry name" value="ABC_transpr_CbiO/EcfA_su"/>
</dbReference>
<comment type="similarity">
    <text evidence="1">Belongs to the ABC transporter superfamily.</text>
</comment>
<evidence type="ECO:0000256" key="7">
    <source>
        <dbReference type="ARBA" id="ARBA00023136"/>
    </source>
</evidence>
<evidence type="ECO:0000256" key="6">
    <source>
        <dbReference type="ARBA" id="ARBA00022967"/>
    </source>
</evidence>
<accession>A0A923LIX3</accession>
<keyword evidence="7" id="KW-0472">Membrane</keyword>
<dbReference type="InterPro" id="IPR003439">
    <property type="entry name" value="ABC_transporter-like_ATP-bd"/>
</dbReference>
<dbReference type="RefSeq" id="WP_186876196.1">
    <property type="nucleotide sequence ID" value="NZ_JACOPF010000002.1"/>
</dbReference>
<dbReference type="Pfam" id="PF00005">
    <property type="entry name" value="ABC_tran"/>
    <property type="match status" value="1"/>
</dbReference>
<name>A0A923LIX3_9FIRM</name>
<dbReference type="InterPro" id="IPR050095">
    <property type="entry name" value="ECF_ABC_transporter_ATP-bd"/>
</dbReference>
<keyword evidence="10" id="KW-1185">Reference proteome</keyword>
<dbReference type="PANTHER" id="PTHR43553">
    <property type="entry name" value="HEAVY METAL TRANSPORTER"/>
    <property type="match status" value="1"/>
</dbReference>
<evidence type="ECO:0000256" key="4">
    <source>
        <dbReference type="ARBA" id="ARBA00022741"/>
    </source>
</evidence>
<keyword evidence="6" id="KW-1278">Translocase</keyword>
<dbReference type="SMART" id="SM00382">
    <property type="entry name" value="AAA"/>
    <property type="match status" value="1"/>
</dbReference>
<evidence type="ECO:0000313" key="10">
    <source>
        <dbReference type="Proteomes" id="UP000652477"/>
    </source>
</evidence>
<dbReference type="GO" id="GO:0016887">
    <property type="term" value="F:ATP hydrolysis activity"/>
    <property type="evidence" value="ECO:0007669"/>
    <property type="project" value="InterPro"/>
</dbReference>
<feature type="domain" description="ABC transporter" evidence="8">
    <location>
        <begin position="5"/>
        <end position="245"/>
    </location>
</feature>
<dbReference type="GO" id="GO:0042626">
    <property type="term" value="F:ATPase-coupled transmembrane transporter activity"/>
    <property type="evidence" value="ECO:0007669"/>
    <property type="project" value="TreeGrafter"/>
</dbReference>
<dbReference type="GO" id="GO:0043190">
    <property type="term" value="C:ATP-binding cassette (ABC) transporter complex"/>
    <property type="evidence" value="ECO:0007669"/>
    <property type="project" value="TreeGrafter"/>
</dbReference>
<evidence type="ECO:0000313" key="9">
    <source>
        <dbReference type="EMBL" id="MBC5689531.1"/>
    </source>
</evidence>
<sequence length="285" mass="31606">MFSIIECRNITYYYPLSRFPALIDINIALEAGKIYGILGANGSGKTTFCSLLRGFVPAFYQGTLTGEVLLKNKPLSDYGGLLAKEIGYVFQNPFTQLSGVKDTVFEEVAYGLENIGADADTIEPRVIQAMEKTNIKDLALKNPLHLSGGQLQRTALASVLVQEPDILILDEPTSQLDPQETRNVFDIVKALKEQKKTVIIAEHKTDLIAEYADEVLIFEKGRLTNRGNINHILSSPDLIDRGVLPPQAALLSNKLKQYGISFDSIPITYDQALNVINRLLHTEKR</sequence>
<keyword evidence="2" id="KW-0813">Transport</keyword>
<dbReference type="GO" id="GO:0005524">
    <property type="term" value="F:ATP binding"/>
    <property type="evidence" value="ECO:0007669"/>
    <property type="project" value="UniProtKB-KW"/>
</dbReference>
<evidence type="ECO:0000256" key="5">
    <source>
        <dbReference type="ARBA" id="ARBA00022840"/>
    </source>
</evidence>
<organism evidence="9 10">
    <name type="scientific">Mediterraneibacter hominis</name>
    <dbReference type="NCBI Taxonomy" id="2763054"/>
    <lineage>
        <taxon>Bacteria</taxon>
        <taxon>Bacillati</taxon>
        <taxon>Bacillota</taxon>
        <taxon>Clostridia</taxon>
        <taxon>Lachnospirales</taxon>
        <taxon>Lachnospiraceae</taxon>
        <taxon>Mediterraneibacter</taxon>
    </lineage>
</organism>
<dbReference type="PANTHER" id="PTHR43553:SF24">
    <property type="entry name" value="ENERGY-COUPLING FACTOR TRANSPORTER ATP-BINDING PROTEIN ECFA1"/>
    <property type="match status" value="1"/>
</dbReference>
<keyword evidence="3" id="KW-1003">Cell membrane</keyword>
<dbReference type="EMBL" id="JACOPF010000002">
    <property type="protein sequence ID" value="MBC5689531.1"/>
    <property type="molecule type" value="Genomic_DNA"/>
</dbReference>
<keyword evidence="5 9" id="KW-0067">ATP-binding</keyword>